<dbReference type="Proteomes" id="UP001364472">
    <property type="component" value="Unassembled WGS sequence"/>
</dbReference>
<keyword evidence="2" id="KW-0347">Helicase</keyword>
<dbReference type="InterPro" id="IPR027417">
    <property type="entry name" value="P-loop_NTPase"/>
</dbReference>
<dbReference type="GO" id="GO:0005524">
    <property type="term" value="F:ATP binding"/>
    <property type="evidence" value="ECO:0007669"/>
    <property type="project" value="InterPro"/>
</dbReference>
<feature type="domain" description="Helicase/UvrB N-terminal" evidence="1">
    <location>
        <begin position="84"/>
        <end position="283"/>
    </location>
</feature>
<evidence type="ECO:0000313" key="2">
    <source>
        <dbReference type="EMBL" id="MEJ1248434.1"/>
    </source>
</evidence>
<evidence type="ECO:0000259" key="1">
    <source>
        <dbReference type="Pfam" id="PF04851"/>
    </source>
</evidence>
<dbReference type="SUPFAM" id="SSF52540">
    <property type="entry name" value="P-loop containing nucleoside triphosphate hydrolases"/>
    <property type="match status" value="1"/>
</dbReference>
<reference evidence="2 3" key="1">
    <citation type="journal article" date="2016" name="Antonie Van Leeuwenhoek">
        <title>Denitratimonas tolerans gen. nov., sp. nov., a denitrifying bacterium isolated from a bioreactor for tannery wastewater treatment.</title>
        <authorList>
            <person name="Han S.I."/>
            <person name="Kim J.O."/>
            <person name="Lee Y.R."/>
            <person name="Ekpeghere K.I."/>
            <person name="Koh S.C."/>
            <person name="Whang K.S."/>
        </authorList>
    </citation>
    <scope>NUCLEOTIDE SEQUENCE [LARGE SCALE GENOMIC DNA]</scope>
    <source>
        <strain evidence="2 3">KACC 17565</strain>
    </source>
</reference>
<dbReference type="GO" id="GO:0016787">
    <property type="term" value="F:hydrolase activity"/>
    <property type="evidence" value="ECO:0007669"/>
    <property type="project" value="InterPro"/>
</dbReference>
<proteinExistence type="predicted"/>
<dbReference type="EMBL" id="JBBDHC010000002">
    <property type="protein sequence ID" value="MEJ1248434.1"/>
    <property type="molecule type" value="Genomic_DNA"/>
</dbReference>
<name>A0AAW9R378_9GAMM</name>
<dbReference type="CDD" id="cd18785">
    <property type="entry name" value="SF2_C"/>
    <property type="match status" value="1"/>
</dbReference>
<dbReference type="Pfam" id="PF04851">
    <property type="entry name" value="ResIII"/>
    <property type="match status" value="1"/>
</dbReference>
<dbReference type="GO" id="GO:0003677">
    <property type="term" value="F:DNA binding"/>
    <property type="evidence" value="ECO:0007669"/>
    <property type="project" value="InterPro"/>
</dbReference>
<keyword evidence="2" id="KW-0547">Nucleotide-binding</keyword>
<evidence type="ECO:0000313" key="3">
    <source>
        <dbReference type="Proteomes" id="UP001364472"/>
    </source>
</evidence>
<protein>
    <submittedName>
        <fullName evidence="2">DEAD/DEAH box helicase family protein</fullName>
    </submittedName>
</protein>
<dbReference type="InterPro" id="IPR006935">
    <property type="entry name" value="Helicase/UvrB_N"/>
</dbReference>
<organism evidence="2 3">
    <name type="scientific">Denitratimonas tolerans</name>
    <dbReference type="NCBI Taxonomy" id="1338420"/>
    <lineage>
        <taxon>Bacteria</taxon>
        <taxon>Pseudomonadati</taxon>
        <taxon>Pseudomonadota</taxon>
        <taxon>Gammaproteobacteria</taxon>
        <taxon>Lysobacterales</taxon>
        <taxon>Lysobacteraceae</taxon>
        <taxon>Denitratimonas</taxon>
    </lineage>
</organism>
<sequence length="860" mass="96272">MKFKDFQEGVLNTLNDYLTELATQAVRSRKQAELAAANPGIGIQVADYTAEAWKAMQAGGKLPAARSAVPFSPRVDGVGRPVPSVCLKVPTGGGKTLLAVAAVSRIFDKWLEARSGFVLWICPNEAIYAQTRKALRDREHPYRHMLDQASGGRTRILEKDDPLSRADVDGNLCVMLLMLQSANRETKESLRLFRDRGSVHGFFPVADDREGHARWLREVPNLDHYSDVAMQWFVVKDSLGNALRAIRPVVVLDEGHKGYSSLAMNTLYGFNPRFVLELSATPTDRPRENPPVYANWLCDVRGTALDAENMVKLPINVAVKAGSDWRACVREALERLNGLHADAERLRADTARYIRPICLVQVERTGREQRDGQRVHAEDVFEYLLTLGLREDEVAIKSAERDDLKSPERQDLLSPTNPVRFIITKSALQEGWDCPFAYVLCSLAPVSSQGALTQLIGRILRQPDTEKTGIAALDECYVLCLHSSTRDVVGAIKNGLEQDGMGDLVTQVKETGGGSANEATRLQRRKGMEKLRIFLPVVRWVDDGATRELDYEMDLLARTEPLDIDMRPLAERLAKGGDEAASQILRIGLSGDRELLRVEDRDTVREIPGFDTAHVCRSISDLIPNAWQAWALVDRLLQELQAAGVDVEVIGQRTSLIVDQLRLYLAEQLDRMAEDVFRKDIAAGRVQFSLHTDGRNYEVPREFDAMLDKPVRLLTRDADNVPVEKSLFIPATEDGMNRLERNVACYLDGKAATRWWFRNVARSQYGLQGWRKHKIYPDLVVAVQGASGNQRLLVLETKGEHLDNPDSRYKSDLLDLLTENYAGQVVGDMQLDLGDATSIQCELVFENDWQVRAPEWVDGG</sequence>
<comment type="caution">
    <text evidence="2">The sequence shown here is derived from an EMBL/GenBank/DDBJ whole genome shotgun (WGS) entry which is preliminary data.</text>
</comment>
<dbReference type="Gene3D" id="3.40.50.300">
    <property type="entry name" value="P-loop containing nucleotide triphosphate hydrolases"/>
    <property type="match status" value="2"/>
</dbReference>
<dbReference type="GO" id="GO:0004386">
    <property type="term" value="F:helicase activity"/>
    <property type="evidence" value="ECO:0007669"/>
    <property type="project" value="UniProtKB-KW"/>
</dbReference>
<dbReference type="PANTHER" id="PTHR47396:SF1">
    <property type="entry name" value="ATP-DEPENDENT HELICASE IRC3-RELATED"/>
    <property type="match status" value="1"/>
</dbReference>
<gene>
    <name evidence="2" type="ORF">WB794_01905</name>
</gene>
<dbReference type="PANTHER" id="PTHR47396">
    <property type="entry name" value="TYPE I RESTRICTION ENZYME ECOKI R PROTEIN"/>
    <property type="match status" value="1"/>
</dbReference>
<dbReference type="InterPro" id="IPR050742">
    <property type="entry name" value="Helicase_Restrict-Modif_Enz"/>
</dbReference>
<dbReference type="AlphaFoldDB" id="A0AAW9R378"/>
<dbReference type="RefSeq" id="WP_337334152.1">
    <property type="nucleotide sequence ID" value="NZ_JBBDHC010000002.1"/>
</dbReference>
<accession>A0AAW9R378</accession>
<dbReference type="GO" id="GO:0005829">
    <property type="term" value="C:cytosol"/>
    <property type="evidence" value="ECO:0007669"/>
    <property type="project" value="TreeGrafter"/>
</dbReference>
<keyword evidence="2" id="KW-0378">Hydrolase</keyword>
<keyword evidence="2" id="KW-0067">ATP-binding</keyword>
<keyword evidence="3" id="KW-1185">Reference proteome</keyword>